<dbReference type="EMBL" id="AP023440">
    <property type="protein sequence ID" value="BCL26128.1"/>
    <property type="molecule type" value="Genomic_DNA"/>
</dbReference>
<dbReference type="AlphaFoldDB" id="A0A7G1NSB6"/>
<organism evidence="2 3">
    <name type="scientific">Streptomyces aurantiacus</name>
    <dbReference type="NCBI Taxonomy" id="47760"/>
    <lineage>
        <taxon>Bacteria</taxon>
        <taxon>Bacillati</taxon>
        <taxon>Actinomycetota</taxon>
        <taxon>Actinomycetes</taxon>
        <taxon>Kitasatosporales</taxon>
        <taxon>Streptomycetaceae</taxon>
        <taxon>Streptomyces</taxon>
        <taxon>Streptomyces aurantiacus group</taxon>
    </lineage>
</organism>
<reference evidence="2 3" key="1">
    <citation type="journal article" date="2014" name="Int. J. Syst. Evol. Microbiol.">
        <title>Complete genome sequence of Corynebacterium casei LMG S-19264T (=DSM 44701T), isolated from a smear-ripened cheese.</title>
        <authorList>
            <consortium name="US DOE Joint Genome Institute (JGI-PGF)"/>
            <person name="Walter F."/>
            <person name="Albersmeier A."/>
            <person name="Kalinowski J."/>
            <person name="Ruckert C."/>
        </authorList>
    </citation>
    <scope>NUCLEOTIDE SEQUENCE [LARGE SCALE GENOMIC DNA]</scope>
    <source>
        <strain evidence="2 3">JCM 4677</strain>
    </source>
</reference>
<name>A0A7G1NSB6_9ACTN</name>
<dbReference type="Proteomes" id="UP000516444">
    <property type="component" value="Chromosome"/>
</dbReference>
<feature type="region of interest" description="Disordered" evidence="1">
    <location>
        <begin position="52"/>
        <end position="150"/>
    </location>
</feature>
<proteinExistence type="predicted"/>
<accession>A0A7G1NSB6</accession>
<sequence length="150" mass="16029">MPLIGTFTRRLAKLPLLDLNKITAGLSKTWAGFLRDEAVIRLYATRVRVAPKGCPVTPGGRTTTATAPRGVAGSPEYTRYEGDPAPCDAPHPTPRAEIPDRVELGGWEAEASAPSRWSGEPGRRRGPGVAPATSPTSNERQYGPEKITPS</sequence>
<evidence type="ECO:0000256" key="1">
    <source>
        <dbReference type="SAM" id="MobiDB-lite"/>
    </source>
</evidence>
<evidence type="ECO:0000313" key="3">
    <source>
        <dbReference type="Proteomes" id="UP000516444"/>
    </source>
</evidence>
<gene>
    <name evidence="2" type="ORF">GCM10017557_09870</name>
</gene>
<feature type="compositionally biased region" description="Low complexity" evidence="1">
    <location>
        <begin position="55"/>
        <end position="73"/>
    </location>
</feature>
<evidence type="ECO:0000313" key="2">
    <source>
        <dbReference type="EMBL" id="BCL26128.1"/>
    </source>
</evidence>
<dbReference type="KEGG" id="sgm:GCM10017557_09870"/>
<keyword evidence="3" id="KW-1185">Reference proteome</keyword>
<protein>
    <submittedName>
        <fullName evidence="2">Uncharacterized protein</fullName>
    </submittedName>
</protein>